<comment type="caution">
    <text evidence="1">The sequence shown here is derived from an EMBL/GenBank/DDBJ whole genome shotgun (WGS) entry which is preliminary data.</text>
</comment>
<dbReference type="Proteomes" id="UP000029227">
    <property type="component" value="Unassembled WGS sequence"/>
</dbReference>
<reference evidence="1 2" key="1">
    <citation type="journal article" date="2014" name="Genome Announc.">
        <title>Draft Genome Sequences of Two Vibrionaceae Species, Vibrio ponticus C121 and Photobacterium aphoticum C119, Isolated as Coral Reef Microbiota.</title>
        <authorList>
            <person name="Al-saari N."/>
            <person name="Meirelles P.M."/>
            <person name="Mino S."/>
            <person name="Suda W."/>
            <person name="Oshima K."/>
            <person name="Hattori M."/>
            <person name="Ohkuma M."/>
            <person name="Thompson F.L."/>
            <person name="Gomez-Gil B."/>
            <person name="Sawabe T."/>
            <person name="Sawabe T."/>
        </authorList>
    </citation>
    <scope>NUCLEOTIDE SEQUENCE [LARGE SCALE GENOMIC DNA]</scope>
    <source>
        <strain evidence="1 2">JCM 19237</strain>
    </source>
</reference>
<gene>
    <name evidence="1" type="ORF">JCM19237_6738</name>
</gene>
<accession>A0A090QPU3</accession>
<dbReference type="AlphaFoldDB" id="A0A090QPU3"/>
<organism evidence="1 2">
    <name type="scientific">Photobacterium aphoticum</name>
    <dbReference type="NCBI Taxonomy" id="754436"/>
    <lineage>
        <taxon>Bacteria</taxon>
        <taxon>Pseudomonadati</taxon>
        <taxon>Pseudomonadota</taxon>
        <taxon>Gammaproteobacteria</taxon>
        <taxon>Vibrionales</taxon>
        <taxon>Vibrionaceae</taxon>
        <taxon>Photobacterium</taxon>
    </lineage>
</organism>
<evidence type="ECO:0000313" key="2">
    <source>
        <dbReference type="Proteomes" id="UP000029227"/>
    </source>
</evidence>
<dbReference type="EMBL" id="BBMN01000002">
    <property type="protein sequence ID" value="GAL03844.1"/>
    <property type="molecule type" value="Genomic_DNA"/>
</dbReference>
<proteinExistence type="predicted"/>
<sequence>MITLNKEKSQQQLLHSVTTRVEKPTEVVESMPQIDYKKLALDLEAVEY</sequence>
<evidence type="ECO:0000313" key="1">
    <source>
        <dbReference type="EMBL" id="GAL03844.1"/>
    </source>
</evidence>
<name>A0A090QPU3_9GAMM</name>
<protein>
    <submittedName>
        <fullName evidence="1">Uncharacterized protein</fullName>
    </submittedName>
</protein>